<protein>
    <submittedName>
        <fullName evidence="2">Translation initiation factor 2</fullName>
    </submittedName>
</protein>
<organism evidence="2 3">
    <name type="scientific">Paenibacillus profundus</name>
    <dbReference type="NCBI Taxonomy" id="1173085"/>
    <lineage>
        <taxon>Bacteria</taxon>
        <taxon>Bacillati</taxon>
        <taxon>Bacillota</taxon>
        <taxon>Bacilli</taxon>
        <taxon>Bacillales</taxon>
        <taxon>Paenibacillaceae</taxon>
        <taxon>Paenibacillus</taxon>
    </lineage>
</organism>
<dbReference type="Proteomes" id="UP001199916">
    <property type="component" value="Unassembled WGS sequence"/>
</dbReference>
<sequence length="146" mass="15888">MSRYMKQLIGMIVLLALGVFIGMEVASVGMDRVYGPMDAGREAVNASTSWRVDESGNEGVSPWSEPKSQRNQVEQPISGERTKQHDRTGTNRDAVTHDGYDMSDSPWLPPVEDAPVNKLADETAGLLQHLSQAGIRAVVGLFSGLF</sequence>
<gene>
    <name evidence="2" type="ORF">LQV63_00220</name>
</gene>
<dbReference type="Pfam" id="PF12438">
    <property type="entry name" value="DUF3679"/>
    <property type="match status" value="1"/>
</dbReference>
<keyword evidence="2" id="KW-0396">Initiation factor</keyword>
<dbReference type="EMBL" id="JAJNBZ010000001">
    <property type="protein sequence ID" value="MCE5167743.1"/>
    <property type="molecule type" value="Genomic_DNA"/>
</dbReference>
<evidence type="ECO:0000313" key="2">
    <source>
        <dbReference type="EMBL" id="MCE5167743.1"/>
    </source>
</evidence>
<proteinExistence type="predicted"/>
<evidence type="ECO:0000256" key="1">
    <source>
        <dbReference type="SAM" id="MobiDB-lite"/>
    </source>
</evidence>
<dbReference type="RefSeq" id="WP_019422537.1">
    <property type="nucleotide sequence ID" value="NZ_JAJNBZ010000001.1"/>
</dbReference>
<feature type="region of interest" description="Disordered" evidence="1">
    <location>
        <begin position="45"/>
        <end position="109"/>
    </location>
</feature>
<keyword evidence="2" id="KW-0648">Protein biosynthesis</keyword>
<name>A0ABS8Y7U5_9BACL</name>
<reference evidence="2 3" key="1">
    <citation type="submission" date="2021-11" db="EMBL/GenBank/DDBJ databases">
        <title>Draft genome sequence of Paenibacillus profundus YoMME, a new Gram-positive bacteria with exoelectrogenic properties.</title>
        <authorList>
            <person name="Hubenova Y."/>
            <person name="Hubenova E."/>
            <person name="Manasiev Y."/>
            <person name="Peykov S."/>
            <person name="Mitov M."/>
        </authorList>
    </citation>
    <scope>NUCLEOTIDE SEQUENCE [LARGE SCALE GENOMIC DNA]</scope>
    <source>
        <strain evidence="2 3">YoMME</strain>
    </source>
</reference>
<feature type="compositionally biased region" description="Basic and acidic residues" evidence="1">
    <location>
        <begin position="80"/>
        <end position="100"/>
    </location>
</feature>
<keyword evidence="3" id="KW-1185">Reference proteome</keyword>
<dbReference type="InterPro" id="IPR020534">
    <property type="entry name" value="Uncharacterised_YqxA"/>
</dbReference>
<comment type="caution">
    <text evidence="2">The sequence shown here is derived from an EMBL/GenBank/DDBJ whole genome shotgun (WGS) entry which is preliminary data.</text>
</comment>
<evidence type="ECO:0000313" key="3">
    <source>
        <dbReference type="Proteomes" id="UP001199916"/>
    </source>
</evidence>
<accession>A0ABS8Y7U5</accession>
<dbReference type="GO" id="GO:0003743">
    <property type="term" value="F:translation initiation factor activity"/>
    <property type="evidence" value="ECO:0007669"/>
    <property type="project" value="UniProtKB-KW"/>
</dbReference>